<dbReference type="GO" id="GO:0005829">
    <property type="term" value="C:cytosol"/>
    <property type="evidence" value="ECO:0007669"/>
    <property type="project" value="TreeGrafter"/>
</dbReference>
<dbReference type="InterPro" id="IPR001017">
    <property type="entry name" value="DH_E1"/>
</dbReference>
<dbReference type="InterPro" id="IPR042179">
    <property type="entry name" value="KGD_C_sf"/>
</dbReference>
<dbReference type="AlphaFoldDB" id="A0A225M4L3"/>
<sequence length="894" mass="97112">MMRDLGFAPFAPTAVSASYLEFMYEKYRSDPSSVGPGWCSVFEYADAWSIEPGAAAHAASAGGGGADRILRAEWLRRRGHLYADVNPLKGPGGALPGGRAMLPALQPLAVPDPDALEPLYTGKLSVESSHIDNIALVRWIDAWMESGLPPLDEVALRRAHFRLVQAEEFERFLGKRFPGKKRFGLEGAESAAVLLDRLLVRAADQGIDEVLIGGMHRGRLNLMANVLGKPLEALFAEFKGAYPFAGLPADSADVPYHLGLRTVLRIGGRELRITLLPNPSHLEAVDPVVLGGVRAAQDARPDADRRRVLGVILHTDAAVAGQGVVAETLQLSGIEAYTTGGTIHVVINNQIGFTTQPEEGRASQYCTGPWKAIDSLILHVNGDSPEAVIRAADMAMSCRIQHGCDAVIDLLAYRRNGHNEMDEPRFTQPLLYRQIDDKPAVRELFENHLMELGVMSAEDCGQVAAAYRQELAGGYAGAGAHVPAASTEPGEGGCEAASRAMRDAAQCDPGTGLDREEVLHLLESISTVPPWMQLGDKLRRLVEERALPEKGVAWATAEALALGSLLMKGIPVRFSGQDSLRGAFSQRHFCLVDTRTGARHVTLDNLGAPARFVAVNSPLSEYAALGFEYGYSLMQPSTLVVWEAQFGDFANGAQVMIDQFISSGKAKWRQASKLVMLLPHGLEGQGPEHSSARIERYLQLAAGDNLMIANPTTPANYFHLLRRHVLSGSACPLVVMAPKTLLRLPAAVSALEDFGTGTAFKPVIVTTPGPAPSRILFCSGKIAYELERERERRQAWDVSIVRIESLYPVPTEALADIVRYRLDAELVWVQEEPENMGAWAWYDRKLEDIARSVGHRSPRFVYRGRAPSASPAASFHGNHDTDQAAIVASAYSRC</sequence>
<name>A0A225M4L3_9BURK</name>
<dbReference type="Proteomes" id="UP000214603">
    <property type="component" value="Unassembled WGS sequence"/>
</dbReference>
<comment type="cofactor">
    <cofactor evidence="1">
        <name>thiamine diphosphate</name>
        <dbReference type="ChEBI" id="CHEBI:58937"/>
    </cofactor>
</comment>
<dbReference type="Pfam" id="PF16870">
    <property type="entry name" value="OxoGdeHyase_C"/>
    <property type="match status" value="1"/>
</dbReference>
<dbReference type="GO" id="GO:0045252">
    <property type="term" value="C:oxoglutarate dehydrogenase complex"/>
    <property type="evidence" value="ECO:0007669"/>
    <property type="project" value="TreeGrafter"/>
</dbReference>
<reference evidence="9" key="1">
    <citation type="submission" date="2017-06" db="EMBL/GenBank/DDBJ databases">
        <title>Herbaspirillum phytohormonus sp. nov., isolated from the root nodule of Robinia pseudoacacia in lead-zinc mine.</title>
        <authorList>
            <person name="Fan M."/>
            <person name="Lin Y."/>
        </authorList>
    </citation>
    <scope>NUCLEOTIDE SEQUENCE [LARGE SCALE GENOMIC DNA]</scope>
    <source>
        <strain evidence="9">SC-089</strain>
    </source>
</reference>
<comment type="caution">
    <text evidence="8">The sequence shown here is derived from an EMBL/GenBank/DDBJ whole genome shotgun (WGS) entry which is preliminary data.</text>
</comment>
<protein>
    <recommendedName>
        <fullName evidence="4">oxoglutarate dehydrogenase (succinyl-transferring)</fullName>
        <ecNumber evidence="4">1.2.4.2</ecNumber>
    </recommendedName>
</protein>
<dbReference type="GO" id="GO:0030976">
    <property type="term" value="F:thiamine pyrophosphate binding"/>
    <property type="evidence" value="ECO:0007669"/>
    <property type="project" value="InterPro"/>
</dbReference>
<dbReference type="GO" id="GO:0006099">
    <property type="term" value="P:tricarboxylic acid cycle"/>
    <property type="evidence" value="ECO:0007669"/>
    <property type="project" value="TreeGrafter"/>
</dbReference>
<dbReference type="InterPro" id="IPR005475">
    <property type="entry name" value="Transketolase-like_Pyr-bd"/>
</dbReference>
<dbReference type="InterPro" id="IPR032106">
    <property type="entry name" value="2-oxogl_dehyd_N"/>
</dbReference>
<evidence type="ECO:0000313" key="9">
    <source>
        <dbReference type="Proteomes" id="UP000214603"/>
    </source>
</evidence>
<dbReference type="InterPro" id="IPR031717">
    <property type="entry name" value="ODO-1/KGD_C"/>
</dbReference>
<evidence type="ECO:0000259" key="7">
    <source>
        <dbReference type="SMART" id="SM00861"/>
    </source>
</evidence>
<evidence type="ECO:0000256" key="5">
    <source>
        <dbReference type="ARBA" id="ARBA00023002"/>
    </source>
</evidence>
<dbReference type="NCBIfam" id="NF006914">
    <property type="entry name" value="PRK09404.1"/>
    <property type="match status" value="1"/>
</dbReference>
<keyword evidence="6" id="KW-0786">Thiamine pyrophosphate</keyword>
<evidence type="ECO:0000256" key="4">
    <source>
        <dbReference type="ARBA" id="ARBA00012280"/>
    </source>
</evidence>
<evidence type="ECO:0000256" key="3">
    <source>
        <dbReference type="ARBA" id="ARBA00006936"/>
    </source>
</evidence>
<comment type="function">
    <text evidence="2">E1 component of the 2-oxoglutarate dehydrogenase (OGDH) complex which catalyzes the decarboxylation of 2-oxoglutarate, the first step in the conversion of 2-oxoglutarate to succinyl-CoA and CO(2).</text>
</comment>
<feature type="domain" description="Transketolase-like pyrimidine-binding" evidence="7">
    <location>
        <begin position="552"/>
        <end position="744"/>
    </location>
</feature>
<dbReference type="PANTHER" id="PTHR23152">
    <property type="entry name" value="2-OXOGLUTARATE DEHYDROGENASE"/>
    <property type="match status" value="1"/>
</dbReference>
<dbReference type="GO" id="GO:0004591">
    <property type="term" value="F:oxoglutarate dehydrogenase (succinyl-transferring) activity"/>
    <property type="evidence" value="ECO:0007669"/>
    <property type="project" value="UniProtKB-EC"/>
</dbReference>
<dbReference type="SUPFAM" id="SSF52518">
    <property type="entry name" value="Thiamin diphosphate-binding fold (THDP-binding)"/>
    <property type="match status" value="2"/>
</dbReference>
<dbReference type="OrthoDB" id="9759785at2"/>
<dbReference type="Gene3D" id="3.40.50.970">
    <property type="match status" value="1"/>
</dbReference>
<evidence type="ECO:0000256" key="2">
    <source>
        <dbReference type="ARBA" id="ARBA00003906"/>
    </source>
</evidence>
<organism evidence="8 9">
    <name type="scientific">Candidimonas nitroreducens</name>
    <dbReference type="NCBI Taxonomy" id="683354"/>
    <lineage>
        <taxon>Bacteria</taxon>
        <taxon>Pseudomonadati</taxon>
        <taxon>Pseudomonadota</taxon>
        <taxon>Betaproteobacteria</taxon>
        <taxon>Burkholderiales</taxon>
        <taxon>Alcaligenaceae</taxon>
        <taxon>Candidimonas</taxon>
    </lineage>
</organism>
<dbReference type="Gene3D" id="3.40.50.12470">
    <property type="match status" value="1"/>
</dbReference>
<dbReference type="InterPro" id="IPR011603">
    <property type="entry name" value="2oxoglutarate_DH_E1"/>
</dbReference>
<evidence type="ECO:0000256" key="6">
    <source>
        <dbReference type="ARBA" id="ARBA00023052"/>
    </source>
</evidence>
<dbReference type="PANTHER" id="PTHR23152:SF4">
    <property type="entry name" value="2-OXOADIPATE DEHYDROGENASE COMPLEX COMPONENT E1"/>
    <property type="match status" value="1"/>
</dbReference>
<evidence type="ECO:0000313" key="8">
    <source>
        <dbReference type="EMBL" id="OWT56247.1"/>
    </source>
</evidence>
<gene>
    <name evidence="8" type="ORF">CEY11_19695</name>
</gene>
<dbReference type="CDD" id="cd02016">
    <property type="entry name" value="TPP_E1_OGDC_like"/>
    <property type="match status" value="1"/>
</dbReference>
<dbReference type="EMBL" id="NJIH01000011">
    <property type="protein sequence ID" value="OWT56247.1"/>
    <property type="molecule type" value="Genomic_DNA"/>
</dbReference>
<dbReference type="Gene3D" id="3.40.50.11610">
    <property type="entry name" value="Multifunctional 2-oxoglutarate metabolism enzyme, C-terminal domain"/>
    <property type="match status" value="1"/>
</dbReference>
<dbReference type="PIRSF" id="PIRSF000157">
    <property type="entry name" value="Oxoglu_dh_E1"/>
    <property type="match status" value="1"/>
</dbReference>
<evidence type="ECO:0000256" key="1">
    <source>
        <dbReference type="ARBA" id="ARBA00001964"/>
    </source>
</evidence>
<dbReference type="SMART" id="SM00861">
    <property type="entry name" value="Transket_pyr"/>
    <property type="match status" value="1"/>
</dbReference>
<keyword evidence="9" id="KW-1185">Reference proteome</keyword>
<comment type="similarity">
    <text evidence="3">Belongs to the alpha-ketoglutarate dehydrogenase family.</text>
</comment>
<keyword evidence="5" id="KW-0560">Oxidoreductase</keyword>
<dbReference type="InterPro" id="IPR029061">
    <property type="entry name" value="THDP-binding"/>
</dbReference>
<dbReference type="EC" id="1.2.4.2" evidence="4"/>
<dbReference type="Pfam" id="PF02779">
    <property type="entry name" value="Transket_pyr"/>
    <property type="match status" value="1"/>
</dbReference>
<dbReference type="Pfam" id="PF16078">
    <property type="entry name" value="2-oxogl_dehyd_N"/>
    <property type="match status" value="1"/>
</dbReference>
<dbReference type="NCBIfam" id="NF008907">
    <property type="entry name" value="PRK12270.1"/>
    <property type="match status" value="1"/>
</dbReference>
<dbReference type="Pfam" id="PF00676">
    <property type="entry name" value="E1_dh"/>
    <property type="match status" value="1"/>
</dbReference>
<dbReference type="NCBIfam" id="TIGR00239">
    <property type="entry name" value="2oxo_dh_E1"/>
    <property type="match status" value="1"/>
</dbReference>
<accession>A0A225M4L3</accession>
<proteinExistence type="inferred from homology"/>